<protein>
    <submittedName>
        <fullName evidence="4">Cuticle protein 6</fullName>
    </submittedName>
</protein>
<dbReference type="InterPro" id="IPR050468">
    <property type="entry name" value="Cuticle_Struct_Prot"/>
</dbReference>
<dbReference type="CTD" id="37319"/>
<dbReference type="RefSeq" id="XP_018333700.1">
    <property type="nucleotide sequence ID" value="XM_018478198.2"/>
</dbReference>
<accession>A0A1W4XMT9</accession>
<dbReference type="FunCoup" id="A0A1W4XMT9">
    <property type="interactions" value="31"/>
</dbReference>
<dbReference type="AlphaFoldDB" id="A0A1W4XMT9"/>
<keyword evidence="1" id="KW-0193">Cuticle</keyword>
<keyword evidence="2" id="KW-0732">Signal</keyword>
<dbReference type="InParanoid" id="A0A1W4XMT9"/>
<dbReference type="KEGG" id="apln:108742859"/>
<organism evidence="3 4">
    <name type="scientific">Agrilus planipennis</name>
    <name type="common">Emerald ash borer</name>
    <name type="synonym">Agrilus marcopoli</name>
    <dbReference type="NCBI Taxonomy" id="224129"/>
    <lineage>
        <taxon>Eukaryota</taxon>
        <taxon>Metazoa</taxon>
        <taxon>Ecdysozoa</taxon>
        <taxon>Arthropoda</taxon>
        <taxon>Hexapoda</taxon>
        <taxon>Insecta</taxon>
        <taxon>Pterygota</taxon>
        <taxon>Neoptera</taxon>
        <taxon>Endopterygota</taxon>
        <taxon>Coleoptera</taxon>
        <taxon>Polyphaga</taxon>
        <taxon>Elateriformia</taxon>
        <taxon>Buprestoidea</taxon>
        <taxon>Buprestidae</taxon>
        <taxon>Agrilinae</taxon>
        <taxon>Agrilus</taxon>
    </lineage>
</organism>
<dbReference type="OrthoDB" id="6358661at2759"/>
<evidence type="ECO:0000256" key="2">
    <source>
        <dbReference type="SAM" id="SignalP"/>
    </source>
</evidence>
<proteinExistence type="predicted"/>
<gene>
    <name evidence="4" type="primary">LOC108742859</name>
</gene>
<dbReference type="Pfam" id="PF00379">
    <property type="entry name" value="Chitin_bind_4"/>
    <property type="match status" value="1"/>
</dbReference>
<evidence type="ECO:0000313" key="3">
    <source>
        <dbReference type="Proteomes" id="UP000192223"/>
    </source>
</evidence>
<dbReference type="PANTHER" id="PTHR10380">
    <property type="entry name" value="CUTICLE PROTEIN"/>
    <property type="match status" value="1"/>
</dbReference>
<sequence>MILQAFLITLISTIGLCDVRHLNYEVTPTTEYYESPRPYAFGYAAGRYPGNIDRTHSEISDGSGVIRGTFSYVDPRFKIRTVEYVADKDGFHPHLNQVPPPLPADSPVVAAAKQRHLVQYAAIANSHQSPQENVVLPGDTAAVENAKLKHFKLYNKIAEEHARLSAETAAREIPIHQEYGEQEKVRGLNYYQ</sequence>
<keyword evidence="3" id="KW-1185">Reference proteome</keyword>
<dbReference type="GO" id="GO:0062129">
    <property type="term" value="C:chitin-based extracellular matrix"/>
    <property type="evidence" value="ECO:0007669"/>
    <property type="project" value="TreeGrafter"/>
</dbReference>
<evidence type="ECO:0000313" key="4">
    <source>
        <dbReference type="RefSeq" id="XP_018333700.1"/>
    </source>
</evidence>
<dbReference type="PROSITE" id="PS51155">
    <property type="entry name" value="CHIT_BIND_RR_2"/>
    <property type="match status" value="1"/>
</dbReference>
<dbReference type="InterPro" id="IPR000618">
    <property type="entry name" value="Insect_cuticle"/>
</dbReference>
<dbReference type="Proteomes" id="UP000192223">
    <property type="component" value="Unplaced"/>
</dbReference>
<dbReference type="GO" id="GO:0008010">
    <property type="term" value="F:structural constituent of chitin-based larval cuticle"/>
    <property type="evidence" value="ECO:0007669"/>
    <property type="project" value="TreeGrafter"/>
</dbReference>
<name>A0A1W4XMT9_AGRPL</name>
<reference evidence="4" key="1">
    <citation type="submission" date="2025-08" db="UniProtKB">
        <authorList>
            <consortium name="RefSeq"/>
        </authorList>
    </citation>
    <scope>IDENTIFICATION</scope>
    <source>
        <tissue evidence="4">Entire body</tissue>
    </source>
</reference>
<dbReference type="GeneID" id="108742859"/>
<feature type="signal peptide" evidence="2">
    <location>
        <begin position="1"/>
        <end position="17"/>
    </location>
</feature>
<evidence type="ECO:0000256" key="1">
    <source>
        <dbReference type="PROSITE-ProRule" id="PRU00497"/>
    </source>
</evidence>
<feature type="chain" id="PRO_5010708950" evidence="2">
    <location>
        <begin position="18"/>
        <end position="192"/>
    </location>
</feature>